<proteinExistence type="predicted"/>
<dbReference type="KEGG" id="nte:NEUTE1DRAFT35750"/>
<dbReference type="GeneID" id="20827531"/>
<sequence length="159" mass="17151">NGDRTCWLAWEDGETGSGGLAGGWCSKGDEGRWQQRGQRRGQQPTGAEGSLNSESASTIKRGKRCLTSSKKKTTALQSLDRVDRVAPTAIPATIASSYWVMGYTSDGDVRLVRVFVGLLSQVGDLVDLSLDGGQWVDCTDWIVCLGGWHHGIVDLFASF</sequence>
<dbReference type="Proteomes" id="UP000008065">
    <property type="component" value="Unassembled WGS sequence"/>
</dbReference>
<gene>
    <name evidence="2" type="ORF">NEUTE1DRAFT_35750</name>
</gene>
<dbReference type="HOGENOM" id="CLU_1664925_0_0_1"/>
<dbReference type="RefSeq" id="XP_009847120.1">
    <property type="nucleotide sequence ID" value="XM_009848818.1"/>
</dbReference>
<dbReference type="AlphaFoldDB" id="F8MCA7"/>
<feature type="region of interest" description="Disordered" evidence="1">
    <location>
        <begin position="31"/>
        <end position="65"/>
    </location>
</feature>
<feature type="compositionally biased region" description="Low complexity" evidence="1">
    <location>
        <begin position="34"/>
        <end position="43"/>
    </location>
</feature>
<dbReference type="EMBL" id="GL891302">
    <property type="protein sequence ID" value="EGO61262.1"/>
    <property type="molecule type" value="Genomic_DNA"/>
</dbReference>
<evidence type="ECO:0000256" key="1">
    <source>
        <dbReference type="SAM" id="MobiDB-lite"/>
    </source>
</evidence>
<dbReference type="VEuPathDB" id="FungiDB:NEUTE1DRAFT_35750"/>
<organism evidence="2 3">
    <name type="scientific">Neurospora tetrasperma (strain FGSC 2508 / ATCC MYA-4615 / P0657)</name>
    <dbReference type="NCBI Taxonomy" id="510951"/>
    <lineage>
        <taxon>Eukaryota</taxon>
        <taxon>Fungi</taxon>
        <taxon>Dikarya</taxon>
        <taxon>Ascomycota</taxon>
        <taxon>Pezizomycotina</taxon>
        <taxon>Sordariomycetes</taxon>
        <taxon>Sordariomycetidae</taxon>
        <taxon>Sordariales</taxon>
        <taxon>Sordariaceae</taxon>
        <taxon>Neurospora</taxon>
    </lineage>
</organism>
<evidence type="ECO:0000313" key="3">
    <source>
        <dbReference type="Proteomes" id="UP000008065"/>
    </source>
</evidence>
<protein>
    <submittedName>
        <fullName evidence="2">Uncharacterized protein</fullName>
    </submittedName>
</protein>
<keyword evidence="3" id="KW-1185">Reference proteome</keyword>
<name>F8MCA7_NEUT8</name>
<evidence type="ECO:0000313" key="2">
    <source>
        <dbReference type="EMBL" id="EGO61262.1"/>
    </source>
</evidence>
<feature type="non-terminal residue" evidence="2">
    <location>
        <position position="1"/>
    </location>
</feature>
<reference evidence="3" key="1">
    <citation type="journal article" date="2011" name="Genetics">
        <title>Massive changes in genome architecture accompany the transition to self-fertility in the filamentous fungus Neurospora tetrasperma.</title>
        <authorList>
            <person name="Ellison C.E."/>
            <person name="Stajich J.E."/>
            <person name="Jacobson D.J."/>
            <person name="Natvig D.O."/>
            <person name="Lapidus A."/>
            <person name="Foster B."/>
            <person name="Aerts A."/>
            <person name="Riley R."/>
            <person name="Lindquist E.A."/>
            <person name="Grigoriev I.V."/>
            <person name="Taylor J.W."/>
        </authorList>
    </citation>
    <scope>NUCLEOTIDE SEQUENCE [LARGE SCALE GENOMIC DNA]</scope>
    <source>
        <strain evidence="3">FGSC 2508 / P0657</strain>
    </source>
</reference>
<accession>F8MCA7</accession>